<evidence type="ECO:0000256" key="4">
    <source>
        <dbReference type="ARBA" id="ARBA00022692"/>
    </source>
</evidence>
<evidence type="ECO:0000256" key="12">
    <source>
        <dbReference type="SAM" id="Phobius"/>
    </source>
</evidence>
<sequence>HYAFSENFIFFLLGKLASEFFLICFSAPLKTSQTIFERFEKIGKKQNKEQVPPASSFEQQQKKRNAGKMNKKPYSNENGQRSGKFRSLQEAFKALDIGDLQQQLQNSQRVFAENPSVWVKDLAGYLNSKLQAPDNDPALSQHPYDYPYCLASKDLKNIIKTLLGKSPSVAEELFDHCIYSMLREYDKPNGEALYGYRICIQALLMEKPKIATLNLPGYLDLLRTYLNKPTKCLTIMWALGQAGFTDLSEGLKVWLGIMLPVLGTKMLSPYSIAYLDRLLMMHSNLTKGFGIIGPKDFFPLLDFNYIINISYWNLAVKISVKYMAHCTILPLNHFLLFCYIILYYCSCIVLLLLQLLIFNCVFSHFKICLVFTRIMKFIFLSSFEKSNLETTDQRYHFRNTRNILPPFIHFLIFVCFDGLNNMQNTGCP</sequence>
<evidence type="ECO:0000256" key="10">
    <source>
        <dbReference type="ARBA" id="ARBA00024938"/>
    </source>
</evidence>
<feature type="region of interest" description="Disordered" evidence="11">
    <location>
        <begin position="46"/>
        <end position="82"/>
    </location>
</feature>
<evidence type="ECO:0000256" key="8">
    <source>
        <dbReference type="ARBA" id="ARBA00023136"/>
    </source>
</evidence>
<accession>A0A8C4RVU1</accession>
<comment type="subunit">
    <text evidence="3">Constitutively interacts with CASP4; required for the localization of procaspase 4 to the ER.</text>
</comment>
<dbReference type="GO" id="GO:0005794">
    <property type="term" value="C:Golgi apparatus"/>
    <property type="evidence" value="ECO:0007669"/>
    <property type="project" value="TreeGrafter"/>
</dbReference>
<name>A0A8C4RVU1_ERPCA</name>
<reference evidence="13" key="1">
    <citation type="submission" date="2021-06" db="EMBL/GenBank/DDBJ databases">
        <authorList>
            <consortium name="Wellcome Sanger Institute Data Sharing"/>
        </authorList>
    </citation>
    <scope>NUCLEOTIDE SEQUENCE [LARGE SCALE GENOMIC DNA]</scope>
</reference>
<protein>
    <submittedName>
        <fullName evidence="13">Transmembrane protein 214</fullName>
    </submittedName>
</protein>
<feature type="transmembrane region" description="Helical" evidence="12">
    <location>
        <begin position="365"/>
        <end position="383"/>
    </location>
</feature>
<dbReference type="Proteomes" id="UP000694620">
    <property type="component" value="Chromosome 3"/>
</dbReference>
<keyword evidence="6" id="KW-0256">Endoplasmic reticulum</keyword>
<keyword evidence="8 12" id="KW-0472">Membrane</keyword>
<dbReference type="Ensembl" id="ENSECRT00000007582.1">
    <property type="protein sequence ID" value="ENSECRP00000007462.1"/>
    <property type="gene ID" value="ENSECRG00000004956.1"/>
</dbReference>
<evidence type="ECO:0000256" key="5">
    <source>
        <dbReference type="ARBA" id="ARBA00022703"/>
    </source>
</evidence>
<comment type="subcellular location">
    <subcellularLocation>
        <location evidence="1">Endoplasmic reticulum membrane</location>
        <topology evidence="1">Multi-pass membrane protein</topology>
    </subcellularLocation>
</comment>
<evidence type="ECO:0000256" key="7">
    <source>
        <dbReference type="ARBA" id="ARBA00022989"/>
    </source>
</evidence>
<dbReference type="GO" id="GO:0005789">
    <property type="term" value="C:endoplasmic reticulum membrane"/>
    <property type="evidence" value="ECO:0007669"/>
    <property type="project" value="UniProtKB-SubCell"/>
</dbReference>
<dbReference type="PANTHER" id="PTHR13448:SF0">
    <property type="entry name" value="TRANSMEMBRANE PROTEIN 214"/>
    <property type="match status" value="1"/>
</dbReference>
<gene>
    <name evidence="13" type="primary">TMEM214</name>
</gene>
<evidence type="ECO:0000313" key="13">
    <source>
        <dbReference type="Ensembl" id="ENSECRP00000007462.1"/>
    </source>
</evidence>
<evidence type="ECO:0000256" key="11">
    <source>
        <dbReference type="SAM" id="MobiDB-lite"/>
    </source>
</evidence>
<feature type="compositionally biased region" description="Basic residues" evidence="11">
    <location>
        <begin position="62"/>
        <end position="71"/>
    </location>
</feature>
<comment type="similarity">
    <text evidence="2">Belongs to the TMEM214 family.</text>
</comment>
<evidence type="ECO:0000256" key="3">
    <source>
        <dbReference type="ARBA" id="ARBA00011720"/>
    </source>
</evidence>
<reference evidence="13" key="3">
    <citation type="submission" date="2025-09" db="UniProtKB">
        <authorList>
            <consortium name="Ensembl"/>
        </authorList>
    </citation>
    <scope>IDENTIFICATION</scope>
</reference>
<keyword evidence="7 12" id="KW-1133">Transmembrane helix</keyword>
<organism evidence="13 14">
    <name type="scientific">Erpetoichthys calabaricus</name>
    <name type="common">Rope fish</name>
    <name type="synonym">Calamoichthys calabaricus</name>
    <dbReference type="NCBI Taxonomy" id="27687"/>
    <lineage>
        <taxon>Eukaryota</taxon>
        <taxon>Metazoa</taxon>
        <taxon>Chordata</taxon>
        <taxon>Craniata</taxon>
        <taxon>Vertebrata</taxon>
        <taxon>Euteleostomi</taxon>
        <taxon>Actinopterygii</taxon>
        <taxon>Polypteriformes</taxon>
        <taxon>Polypteridae</taxon>
        <taxon>Erpetoichthys</taxon>
    </lineage>
</organism>
<evidence type="ECO:0000313" key="14">
    <source>
        <dbReference type="Proteomes" id="UP000694620"/>
    </source>
</evidence>
<keyword evidence="4 12" id="KW-0812">Transmembrane</keyword>
<proteinExistence type="inferred from homology"/>
<evidence type="ECO:0000256" key="1">
    <source>
        <dbReference type="ARBA" id="ARBA00004477"/>
    </source>
</evidence>
<keyword evidence="14" id="KW-1185">Reference proteome</keyword>
<dbReference type="GeneTree" id="ENSGT00390000002693"/>
<feature type="transmembrane region" description="Helical" evidence="12">
    <location>
        <begin position="403"/>
        <end position="419"/>
    </location>
</feature>
<feature type="transmembrane region" description="Helical" evidence="12">
    <location>
        <begin position="334"/>
        <end position="358"/>
    </location>
</feature>
<dbReference type="Pfam" id="PF10151">
    <property type="entry name" value="TMEM214"/>
    <property type="match status" value="1"/>
</dbReference>
<keyword evidence="5" id="KW-0053">Apoptosis</keyword>
<dbReference type="PANTHER" id="PTHR13448">
    <property type="entry name" value="TRANSMEMBRANE PROTEIN 214"/>
    <property type="match status" value="1"/>
</dbReference>
<evidence type="ECO:0000256" key="2">
    <source>
        <dbReference type="ARBA" id="ARBA00007984"/>
    </source>
</evidence>
<dbReference type="AlphaFoldDB" id="A0A8C4RVU1"/>
<dbReference type="GO" id="GO:0006915">
    <property type="term" value="P:apoptotic process"/>
    <property type="evidence" value="ECO:0007669"/>
    <property type="project" value="UniProtKB-KW"/>
</dbReference>
<feature type="transmembrane region" description="Helical" evidence="12">
    <location>
        <begin position="253"/>
        <end position="275"/>
    </location>
</feature>
<keyword evidence="9" id="KW-0325">Glycoprotein</keyword>
<evidence type="ECO:0000256" key="9">
    <source>
        <dbReference type="ARBA" id="ARBA00023180"/>
    </source>
</evidence>
<dbReference type="InterPro" id="IPR019308">
    <property type="entry name" value="TMEM214"/>
</dbReference>
<reference evidence="13" key="2">
    <citation type="submission" date="2025-08" db="UniProtKB">
        <authorList>
            <consortium name="Ensembl"/>
        </authorList>
    </citation>
    <scope>IDENTIFICATION</scope>
</reference>
<comment type="function">
    <text evidence="10">Critical mediator, in cooperation with CASP4, of endoplasmic reticulum-stress induced apoptosis. Required or the activation of CASP4 following endoplasmic reticulum stress.</text>
</comment>
<evidence type="ECO:0000256" key="6">
    <source>
        <dbReference type="ARBA" id="ARBA00022824"/>
    </source>
</evidence>